<gene>
    <name evidence="3" type="ORF">NE237_003365</name>
</gene>
<dbReference type="Proteomes" id="UP001141806">
    <property type="component" value="Unassembled WGS sequence"/>
</dbReference>
<dbReference type="OrthoDB" id="733571at2759"/>
<evidence type="ECO:0000313" key="3">
    <source>
        <dbReference type="EMBL" id="KAJ4970266.1"/>
    </source>
</evidence>
<comment type="caution">
    <text evidence="3">The sequence shown here is derived from an EMBL/GenBank/DDBJ whole genome shotgun (WGS) entry which is preliminary data.</text>
</comment>
<protein>
    <recommendedName>
        <fullName evidence="2">C2 NT-type domain-containing protein</fullName>
    </recommendedName>
</protein>
<feature type="compositionally biased region" description="Basic and acidic residues" evidence="1">
    <location>
        <begin position="242"/>
        <end position="252"/>
    </location>
</feature>
<feature type="region of interest" description="Disordered" evidence="1">
    <location>
        <begin position="231"/>
        <end position="273"/>
    </location>
</feature>
<dbReference type="EMBL" id="JAMYWD010000005">
    <property type="protein sequence ID" value="KAJ4970266.1"/>
    <property type="molecule type" value="Genomic_DNA"/>
</dbReference>
<keyword evidence="4" id="KW-1185">Reference proteome</keyword>
<organism evidence="3 4">
    <name type="scientific">Protea cynaroides</name>
    <dbReference type="NCBI Taxonomy" id="273540"/>
    <lineage>
        <taxon>Eukaryota</taxon>
        <taxon>Viridiplantae</taxon>
        <taxon>Streptophyta</taxon>
        <taxon>Embryophyta</taxon>
        <taxon>Tracheophyta</taxon>
        <taxon>Spermatophyta</taxon>
        <taxon>Magnoliopsida</taxon>
        <taxon>Proteales</taxon>
        <taxon>Proteaceae</taxon>
        <taxon>Protea</taxon>
    </lineage>
</organism>
<reference evidence="3" key="1">
    <citation type="journal article" date="2023" name="Plant J.">
        <title>The genome of the king protea, Protea cynaroides.</title>
        <authorList>
            <person name="Chang J."/>
            <person name="Duong T.A."/>
            <person name="Schoeman C."/>
            <person name="Ma X."/>
            <person name="Roodt D."/>
            <person name="Barker N."/>
            <person name="Li Z."/>
            <person name="Van de Peer Y."/>
            <person name="Mizrachi E."/>
        </authorList>
    </citation>
    <scope>NUCLEOTIDE SEQUENCE</scope>
    <source>
        <tissue evidence="3">Young leaves</tissue>
    </source>
</reference>
<evidence type="ECO:0000313" key="4">
    <source>
        <dbReference type="Proteomes" id="UP001141806"/>
    </source>
</evidence>
<feature type="region of interest" description="Disordered" evidence="1">
    <location>
        <begin position="655"/>
        <end position="680"/>
    </location>
</feature>
<dbReference type="PANTHER" id="PTHR31182:SF15">
    <property type="entry name" value="F26K24.5 PROTEIN"/>
    <property type="match status" value="1"/>
</dbReference>
<evidence type="ECO:0000259" key="2">
    <source>
        <dbReference type="PROSITE" id="PS51840"/>
    </source>
</evidence>
<feature type="compositionally biased region" description="Basic and acidic residues" evidence="1">
    <location>
        <begin position="383"/>
        <end position="403"/>
    </location>
</feature>
<evidence type="ECO:0000256" key="1">
    <source>
        <dbReference type="SAM" id="MobiDB-lite"/>
    </source>
</evidence>
<feature type="domain" description="C2 NT-type" evidence="2">
    <location>
        <begin position="9"/>
        <end position="173"/>
    </location>
</feature>
<dbReference type="PANTHER" id="PTHR31182">
    <property type="entry name" value="C2 NT-TYPE DOMAIN-CONTAINING PROTEIN"/>
    <property type="match status" value="1"/>
</dbReference>
<dbReference type="InterPro" id="IPR019448">
    <property type="entry name" value="NT-C2"/>
</dbReference>
<name>A0A9Q0KHA1_9MAGN</name>
<accession>A0A9Q0KHA1</accession>
<proteinExistence type="predicted"/>
<feature type="compositionally biased region" description="Polar residues" evidence="1">
    <location>
        <begin position="655"/>
        <end position="664"/>
    </location>
</feature>
<feature type="region of interest" description="Disordered" evidence="1">
    <location>
        <begin position="747"/>
        <end position="778"/>
    </location>
</feature>
<dbReference type="AlphaFoldDB" id="A0A9Q0KHA1"/>
<feature type="region of interest" description="Disordered" evidence="1">
    <location>
        <begin position="382"/>
        <end position="411"/>
    </location>
</feature>
<dbReference type="Pfam" id="PF10358">
    <property type="entry name" value="NT-C2"/>
    <property type="match status" value="1"/>
</dbReference>
<feature type="compositionally biased region" description="Low complexity" evidence="1">
    <location>
        <begin position="760"/>
        <end position="778"/>
    </location>
</feature>
<dbReference type="PROSITE" id="PS51840">
    <property type="entry name" value="C2_NT"/>
    <property type="match status" value="1"/>
</dbReference>
<feature type="compositionally biased region" description="Acidic residues" evidence="1">
    <location>
        <begin position="262"/>
        <end position="273"/>
    </location>
</feature>
<sequence>MVVKMIKWRPWPPVLSKKFEVKLVLRRLEGFVPMVVTDGERSEAEVPRLVVEIRWKGPKNTLSSLRRTVRRNFTKEEDVGSDGVVHWNEEFLTVCNLTAHKDNVIHPWEVAFTIINMSKQGQKNKVFVVGTATLNLAEFASAAEEEELEVNIPLVQPVSGAEPHPSICLSLCLLELRTSQKPGEMMQRSIVPVPLSPPPGEILSTEKDEVSALKAGLQRVKILTEYVSTRRAKKASQEEEGSDGRCSARSEDGECTYPFDTDSLDDYDGGELEDEKENSSFRKSFSYGTLAHANCVGGSFYSEMRINGENEDWVYFSNRKSDVGSLSIEESMASVSQQSLLQSSKRSILPWRKRKLSFRSPKSKGEPLLKKAYAEEGGDDIDFDRRQLSSSDESNHGWHKADEDSAANRSSVSEFGDDNFAVGSWEHKEVISRDGNMKLHTQVFYASIDQRSERAAGESACTALVAVIANWFQNNRDDMLIKSQFDSLIREGSLEWRNLCENETYRKRFPDKHFDLETVLQAKIRPLSVVPQKSFIGFFHPDGIEDGGFDFLHGAMSFDSIWEEISHAGSDCLSNGDPQVYIVSWNDHFFVLKVEPEAYYIIDTLGERLFEGCNQAYILRFDRDTTIHRLPKEAESEQKPAAGDHLKVTVAESANRQVQQNNPKEASAAEPVVLKPDEESVRNEAEEEVVCSGKESCKEYIKNFLAAIPIRELQLDIKKGLMASTPLHHRLQIEFHYTEFLQPAAGLEQESKPEPETNLEPEPVTSPPAEAEAAAATETAVATSMALTVAVQ</sequence>